<feature type="compositionally biased region" description="Low complexity" evidence="1">
    <location>
        <begin position="170"/>
        <end position="179"/>
    </location>
</feature>
<dbReference type="AlphaFoldDB" id="A0A939BVJ5"/>
<evidence type="ECO:0000256" key="2">
    <source>
        <dbReference type="SAM" id="SignalP"/>
    </source>
</evidence>
<feature type="region of interest" description="Disordered" evidence="1">
    <location>
        <begin position="27"/>
        <end position="70"/>
    </location>
</feature>
<dbReference type="Proteomes" id="UP000717624">
    <property type="component" value="Unassembled WGS sequence"/>
</dbReference>
<feature type="chain" id="PRO_5039498090" description="Lipoprotein" evidence="2">
    <location>
        <begin position="27"/>
        <end position="179"/>
    </location>
</feature>
<feature type="compositionally biased region" description="Polar residues" evidence="1">
    <location>
        <begin position="39"/>
        <end position="56"/>
    </location>
</feature>
<organism evidence="3 4">
    <name type="scientific">Brevibacillus fulvus</name>
    <dbReference type="NCBI Taxonomy" id="1125967"/>
    <lineage>
        <taxon>Bacteria</taxon>
        <taxon>Bacillati</taxon>
        <taxon>Bacillota</taxon>
        <taxon>Bacilli</taxon>
        <taxon>Bacillales</taxon>
        <taxon>Paenibacillaceae</taxon>
        <taxon>Brevibacillus</taxon>
    </lineage>
</organism>
<evidence type="ECO:0000313" key="4">
    <source>
        <dbReference type="Proteomes" id="UP000717624"/>
    </source>
</evidence>
<name>A0A939BVJ5_9BACL</name>
<evidence type="ECO:0008006" key="5">
    <source>
        <dbReference type="Google" id="ProtNLM"/>
    </source>
</evidence>
<comment type="caution">
    <text evidence="3">The sequence shown here is derived from an EMBL/GenBank/DDBJ whole genome shotgun (WGS) entry which is preliminary data.</text>
</comment>
<reference evidence="3" key="1">
    <citation type="submission" date="2021-01" db="EMBL/GenBank/DDBJ databases">
        <title>Genomic Encyclopedia of Type Strains, Phase IV (KMG-IV): sequencing the most valuable type-strain genomes for metagenomic binning, comparative biology and taxonomic classification.</title>
        <authorList>
            <person name="Goeker M."/>
        </authorList>
    </citation>
    <scope>NUCLEOTIDE SEQUENCE</scope>
    <source>
        <strain evidence="3">DSM 25523</strain>
    </source>
</reference>
<feature type="region of interest" description="Disordered" evidence="1">
    <location>
        <begin position="91"/>
        <end position="179"/>
    </location>
</feature>
<feature type="compositionally biased region" description="Low complexity" evidence="1">
    <location>
        <begin position="27"/>
        <end position="38"/>
    </location>
</feature>
<evidence type="ECO:0000256" key="1">
    <source>
        <dbReference type="SAM" id="MobiDB-lite"/>
    </source>
</evidence>
<dbReference type="RefSeq" id="WP_204519235.1">
    <property type="nucleotide sequence ID" value="NZ_BAABIN010000019.1"/>
</dbReference>
<evidence type="ECO:0000313" key="3">
    <source>
        <dbReference type="EMBL" id="MBM7591529.1"/>
    </source>
</evidence>
<dbReference type="PROSITE" id="PS51257">
    <property type="entry name" value="PROKAR_LIPOPROTEIN"/>
    <property type="match status" value="1"/>
</dbReference>
<keyword evidence="4" id="KW-1185">Reference proteome</keyword>
<dbReference type="EMBL" id="JAFBEB010000012">
    <property type="protein sequence ID" value="MBM7591529.1"/>
    <property type="molecule type" value="Genomic_DNA"/>
</dbReference>
<gene>
    <name evidence="3" type="ORF">JOD01_003180</name>
</gene>
<feature type="compositionally biased region" description="Low complexity" evidence="1">
    <location>
        <begin position="113"/>
        <end position="127"/>
    </location>
</feature>
<keyword evidence="2" id="KW-0732">Signal</keyword>
<protein>
    <recommendedName>
        <fullName evidence="5">Lipoprotein</fullName>
    </recommendedName>
</protein>
<proteinExistence type="predicted"/>
<feature type="compositionally biased region" description="Basic and acidic residues" evidence="1">
    <location>
        <begin position="93"/>
        <end position="108"/>
    </location>
</feature>
<accession>A0A939BVJ5</accession>
<feature type="signal peptide" evidence="2">
    <location>
        <begin position="1"/>
        <end position="26"/>
    </location>
</feature>
<sequence length="179" mass="19123">MKSMSKWMLLTSSAAAVLALTGCGQAQTDTTTQTQAQAHTNASDTAKTGQTNQGDPAQQPGAMKGARMDQTQIMELVAQYAPELTERFNQAFAKREANKPEMPADAKLGDGSQQGTPPQQNGTPPKGGRQGHANLNQQLQEAVAAKDQASIKELLTQLLEQMENMPQKPQDSQQQSSAS</sequence>